<dbReference type="PANTHER" id="PTHR31589">
    <property type="entry name" value="PROTEIN, PUTATIVE (DUF239)-RELATED-RELATED"/>
    <property type="match status" value="1"/>
</dbReference>
<evidence type="ECO:0000259" key="1">
    <source>
        <dbReference type="PROSITE" id="PS52045"/>
    </source>
</evidence>
<sequence length="306" mass="34335">MSDDYGNTGCYNLECPGFVQKSRTIVPGTAIKDVSSYNNKLYDLPFFIYKVSHAIVGVTGGIYRGVEAAMDVWGPLVVNPTEFSSSYISVRIGGESQNGDVYSIETGWQVHPNMYHDQVPRLYVYWSYRSDVFQNTGCYNLDCPGFVQISKTIVPGGAITHVSPYHNMLQDLSFSIYKDSFDGNWWVEVKKVKVGYWPWKMFSSHRYETAIMIQLGGEIVNTGKYGNHTKTEMGSGQFSNKGYGQAACFKNITIYGSSDRQDPVDLNLITYNENPKCYTTKLEKYDTKLGNHFFYGGPGGADKGCK</sequence>
<dbReference type="AlphaFoldDB" id="A0ABD3D4C2"/>
<dbReference type="PANTHER" id="PTHR31589:SF110">
    <property type="entry name" value="PROTEIN, PUTATIVE (DUF239)-RELATED"/>
    <property type="match status" value="1"/>
</dbReference>
<dbReference type="PROSITE" id="PS52045">
    <property type="entry name" value="NEPROSIN_PEP_CD"/>
    <property type="match status" value="1"/>
</dbReference>
<evidence type="ECO:0000313" key="3">
    <source>
        <dbReference type="Proteomes" id="UP001632038"/>
    </source>
</evidence>
<organism evidence="2 3">
    <name type="scientific">Castilleja foliolosa</name>
    <dbReference type="NCBI Taxonomy" id="1961234"/>
    <lineage>
        <taxon>Eukaryota</taxon>
        <taxon>Viridiplantae</taxon>
        <taxon>Streptophyta</taxon>
        <taxon>Embryophyta</taxon>
        <taxon>Tracheophyta</taxon>
        <taxon>Spermatophyta</taxon>
        <taxon>Magnoliopsida</taxon>
        <taxon>eudicotyledons</taxon>
        <taxon>Gunneridae</taxon>
        <taxon>Pentapetalae</taxon>
        <taxon>asterids</taxon>
        <taxon>lamiids</taxon>
        <taxon>Lamiales</taxon>
        <taxon>Orobanchaceae</taxon>
        <taxon>Pedicularideae</taxon>
        <taxon>Castillejinae</taxon>
        <taxon>Castilleja</taxon>
    </lineage>
</organism>
<protein>
    <recommendedName>
        <fullName evidence="1">Neprosin PEP catalytic domain-containing protein</fullName>
    </recommendedName>
</protein>
<comment type="caution">
    <text evidence="2">The sequence shown here is derived from an EMBL/GenBank/DDBJ whole genome shotgun (WGS) entry which is preliminary data.</text>
</comment>
<feature type="domain" description="Neprosin PEP catalytic" evidence="1">
    <location>
        <begin position="41"/>
        <end position="306"/>
    </location>
</feature>
<dbReference type="Proteomes" id="UP001632038">
    <property type="component" value="Unassembled WGS sequence"/>
</dbReference>
<dbReference type="InterPro" id="IPR053168">
    <property type="entry name" value="Glutamic_endopeptidase"/>
</dbReference>
<proteinExistence type="predicted"/>
<dbReference type="EMBL" id="JAVIJP010000027">
    <property type="protein sequence ID" value="KAL3636376.1"/>
    <property type="molecule type" value="Genomic_DNA"/>
</dbReference>
<dbReference type="InterPro" id="IPR004314">
    <property type="entry name" value="Neprosin"/>
</dbReference>
<accession>A0ABD3D4C2</accession>
<dbReference type="Gene3D" id="3.90.1320.10">
    <property type="entry name" value="Outer-capsid protein sigma 3, large lobe"/>
    <property type="match status" value="1"/>
</dbReference>
<dbReference type="Pfam" id="PF03080">
    <property type="entry name" value="Neprosin"/>
    <property type="match status" value="2"/>
</dbReference>
<evidence type="ECO:0000313" key="2">
    <source>
        <dbReference type="EMBL" id="KAL3636376.1"/>
    </source>
</evidence>
<keyword evidence="3" id="KW-1185">Reference proteome</keyword>
<name>A0ABD3D4C2_9LAMI</name>
<reference evidence="3" key="1">
    <citation type="journal article" date="2024" name="IScience">
        <title>Strigolactones Initiate the Formation of Haustorium-like Structures in Castilleja.</title>
        <authorList>
            <person name="Buerger M."/>
            <person name="Peterson D."/>
            <person name="Chory J."/>
        </authorList>
    </citation>
    <scope>NUCLEOTIDE SEQUENCE [LARGE SCALE GENOMIC DNA]</scope>
</reference>
<gene>
    <name evidence="2" type="ORF">CASFOL_020923</name>
</gene>